<feature type="compositionally biased region" description="Basic and acidic residues" evidence="1">
    <location>
        <begin position="62"/>
        <end position="99"/>
    </location>
</feature>
<feature type="compositionally biased region" description="Basic and acidic residues" evidence="1">
    <location>
        <begin position="233"/>
        <end position="271"/>
    </location>
</feature>
<feature type="compositionally biased region" description="Basic and acidic residues" evidence="1">
    <location>
        <begin position="201"/>
        <end position="225"/>
    </location>
</feature>
<dbReference type="InterPro" id="IPR002048">
    <property type="entry name" value="EF_hand_dom"/>
</dbReference>
<feature type="region of interest" description="Disordered" evidence="1">
    <location>
        <begin position="49"/>
        <end position="110"/>
    </location>
</feature>
<evidence type="ECO:0000313" key="4">
    <source>
        <dbReference type="Proteomes" id="UP001416858"/>
    </source>
</evidence>
<feature type="region of interest" description="Disordered" evidence="1">
    <location>
        <begin position="201"/>
        <end position="283"/>
    </location>
</feature>
<dbReference type="RefSeq" id="WP_345686521.1">
    <property type="nucleotide sequence ID" value="NZ_BAABRO010000014.1"/>
</dbReference>
<accession>A0ABP9VWG3</accession>
<dbReference type="InterPro" id="IPR011992">
    <property type="entry name" value="EF-hand-dom_pair"/>
</dbReference>
<proteinExistence type="predicted"/>
<feature type="domain" description="EF-hand" evidence="2">
    <location>
        <begin position="129"/>
        <end position="164"/>
    </location>
</feature>
<gene>
    <name evidence="3" type="ORF">Rcae01_04945</name>
</gene>
<feature type="compositionally biased region" description="Basic and acidic residues" evidence="1">
    <location>
        <begin position="152"/>
        <end position="178"/>
    </location>
</feature>
<dbReference type="SUPFAM" id="SSF47473">
    <property type="entry name" value="EF-hand"/>
    <property type="match status" value="1"/>
</dbReference>
<evidence type="ECO:0000259" key="2">
    <source>
        <dbReference type="PROSITE" id="PS50222"/>
    </source>
</evidence>
<keyword evidence="4" id="KW-1185">Reference proteome</keyword>
<organism evidence="3 4">
    <name type="scientific">Novipirellula caenicola</name>
    <dbReference type="NCBI Taxonomy" id="1536901"/>
    <lineage>
        <taxon>Bacteria</taxon>
        <taxon>Pseudomonadati</taxon>
        <taxon>Planctomycetota</taxon>
        <taxon>Planctomycetia</taxon>
        <taxon>Pirellulales</taxon>
        <taxon>Pirellulaceae</taxon>
        <taxon>Novipirellula</taxon>
    </lineage>
</organism>
<feature type="domain" description="EF-hand" evidence="2">
    <location>
        <begin position="214"/>
        <end position="249"/>
    </location>
</feature>
<dbReference type="Proteomes" id="UP001416858">
    <property type="component" value="Unassembled WGS sequence"/>
</dbReference>
<dbReference type="EMBL" id="BAABRO010000014">
    <property type="protein sequence ID" value="GAA5509446.1"/>
    <property type="molecule type" value="Genomic_DNA"/>
</dbReference>
<protein>
    <recommendedName>
        <fullName evidence="2">EF-hand domain-containing protein</fullName>
    </recommendedName>
</protein>
<dbReference type="PROSITE" id="PS00018">
    <property type="entry name" value="EF_HAND_1"/>
    <property type="match status" value="2"/>
</dbReference>
<dbReference type="Pfam" id="PF13202">
    <property type="entry name" value="EF-hand_5"/>
    <property type="match status" value="2"/>
</dbReference>
<evidence type="ECO:0000313" key="3">
    <source>
        <dbReference type="EMBL" id="GAA5509446.1"/>
    </source>
</evidence>
<sequence>MTVSEENPDRCIPIRSVPIEANSRFTWKRATGLVLLAGALSLPTIQPSFATPVQDQDQESGQQERGRRDGERREGGQRGFRDRAGGERGPEDRGPRDRGPGGPEAAEMMRRLPIVAALDANRDGKISKEEIDNAAVALRKLDKNGDGALTIEELRPQGDFAGRPRDGENGDRGPRRGEGGGMIPREAMENPEQFARMLFERRDANSDDKLTGDEIPEPMRERLRGIDTNNDDAISREELATAMKRFGEAGRGGERGDMRGRGRPDAEEGGRTPKRPPSTSDSE</sequence>
<evidence type="ECO:0000256" key="1">
    <source>
        <dbReference type="SAM" id="MobiDB-lite"/>
    </source>
</evidence>
<name>A0ABP9VWG3_9BACT</name>
<dbReference type="InterPro" id="IPR018247">
    <property type="entry name" value="EF_Hand_1_Ca_BS"/>
</dbReference>
<dbReference type="Gene3D" id="1.10.238.10">
    <property type="entry name" value="EF-hand"/>
    <property type="match status" value="2"/>
</dbReference>
<reference evidence="3 4" key="1">
    <citation type="submission" date="2024-02" db="EMBL/GenBank/DDBJ databases">
        <title>Rhodopirellula caenicola NBRC 110016.</title>
        <authorList>
            <person name="Ichikawa N."/>
            <person name="Katano-Makiyama Y."/>
            <person name="Hidaka K."/>
        </authorList>
    </citation>
    <scope>NUCLEOTIDE SEQUENCE [LARGE SCALE GENOMIC DNA]</scope>
    <source>
        <strain evidence="3 4">NBRC 110016</strain>
    </source>
</reference>
<feature type="region of interest" description="Disordered" evidence="1">
    <location>
        <begin position="149"/>
        <end position="188"/>
    </location>
</feature>
<dbReference type="PROSITE" id="PS50222">
    <property type="entry name" value="EF_HAND_2"/>
    <property type="match status" value="2"/>
</dbReference>
<comment type="caution">
    <text evidence="3">The sequence shown here is derived from an EMBL/GenBank/DDBJ whole genome shotgun (WGS) entry which is preliminary data.</text>
</comment>